<dbReference type="EMBL" id="FUEG01000017">
    <property type="protein sequence ID" value="SJL12659.1"/>
    <property type="molecule type" value="Genomic_DNA"/>
</dbReference>
<gene>
    <name evidence="1" type="ORF">ARMOST_16089</name>
</gene>
<evidence type="ECO:0000313" key="1">
    <source>
        <dbReference type="EMBL" id="SJL12659.1"/>
    </source>
</evidence>
<organism evidence="1 2">
    <name type="scientific">Armillaria ostoyae</name>
    <name type="common">Armillaria root rot fungus</name>
    <dbReference type="NCBI Taxonomy" id="47428"/>
    <lineage>
        <taxon>Eukaryota</taxon>
        <taxon>Fungi</taxon>
        <taxon>Dikarya</taxon>
        <taxon>Basidiomycota</taxon>
        <taxon>Agaricomycotina</taxon>
        <taxon>Agaricomycetes</taxon>
        <taxon>Agaricomycetidae</taxon>
        <taxon>Agaricales</taxon>
        <taxon>Marasmiineae</taxon>
        <taxon>Physalacriaceae</taxon>
        <taxon>Armillaria</taxon>
    </lineage>
</organism>
<proteinExistence type="predicted"/>
<protein>
    <submittedName>
        <fullName evidence="1">Uncharacterized protein</fullName>
    </submittedName>
</protein>
<accession>A0A284RV72</accession>
<dbReference type="AlphaFoldDB" id="A0A284RV72"/>
<name>A0A284RV72_ARMOS</name>
<keyword evidence="2" id="KW-1185">Reference proteome</keyword>
<reference evidence="2" key="1">
    <citation type="journal article" date="2017" name="Nat. Ecol. Evol.">
        <title>Genome expansion and lineage-specific genetic innovations in the forest pathogenic fungi Armillaria.</title>
        <authorList>
            <person name="Sipos G."/>
            <person name="Prasanna A.N."/>
            <person name="Walter M.C."/>
            <person name="O'Connor E."/>
            <person name="Balint B."/>
            <person name="Krizsan K."/>
            <person name="Kiss B."/>
            <person name="Hess J."/>
            <person name="Varga T."/>
            <person name="Slot J."/>
            <person name="Riley R."/>
            <person name="Boka B."/>
            <person name="Rigling D."/>
            <person name="Barry K."/>
            <person name="Lee J."/>
            <person name="Mihaltcheva S."/>
            <person name="LaButti K."/>
            <person name="Lipzen A."/>
            <person name="Waldron R."/>
            <person name="Moloney N.M."/>
            <person name="Sperisen C."/>
            <person name="Kredics L."/>
            <person name="Vagvoelgyi C."/>
            <person name="Patrignani A."/>
            <person name="Fitzpatrick D."/>
            <person name="Nagy I."/>
            <person name="Doyle S."/>
            <person name="Anderson J.B."/>
            <person name="Grigoriev I.V."/>
            <person name="Gueldener U."/>
            <person name="Muensterkoetter M."/>
            <person name="Nagy L.G."/>
        </authorList>
    </citation>
    <scope>NUCLEOTIDE SEQUENCE [LARGE SCALE GENOMIC DNA]</scope>
    <source>
        <strain evidence="2">C18/9</strain>
    </source>
</reference>
<evidence type="ECO:0000313" key="2">
    <source>
        <dbReference type="Proteomes" id="UP000219338"/>
    </source>
</evidence>
<dbReference type="OrthoDB" id="3005005at2759"/>
<dbReference type="Proteomes" id="UP000219338">
    <property type="component" value="Unassembled WGS sequence"/>
</dbReference>
<sequence length="123" mass="13949">MSTLTSGVASITYGIVEWFASHDVNNIDDLHITHSLDKGSSQGGFTHGGYVPSVYSKAEMYELEKLEEQLAARYEMVFPWKIDSVAVFNEAKARAFSERSTQSEQELRQMGELHRLRLRCLDC</sequence>
<dbReference type="OMA" id="WFASHDV"/>